<dbReference type="PANTHER" id="PTHR33492">
    <property type="entry name" value="OSJNBA0043A12.37 PROTEIN-RELATED"/>
    <property type="match status" value="1"/>
</dbReference>
<evidence type="ECO:0000256" key="1">
    <source>
        <dbReference type="SAM" id="MobiDB-lite"/>
    </source>
</evidence>
<name>A0A8T2T9I1_CERRI</name>
<dbReference type="OMA" id="WTMERHE"/>
<protein>
    <recommendedName>
        <fullName evidence="2">Myb-like domain-containing protein</fullName>
    </recommendedName>
</protein>
<organism evidence="3 4">
    <name type="scientific">Ceratopteris richardii</name>
    <name type="common">Triangle waterfern</name>
    <dbReference type="NCBI Taxonomy" id="49495"/>
    <lineage>
        <taxon>Eukaryota</taxon>
        <taxon>Viridiplantae</taxon>
        <taxon>Streptophyta</taxon>
        <taxon>Embryophyta</taxon>
        <taxon>Tracheophyta</taxon>
        <taxon>Polypodiopsida</taxon>
        <taxon>Polypodiidae</taxon>
        <taxon>Polypodiales</taxon>
        <taxon>Pteridineae</taxon>
        <taxon>Pteridaceae</taxon>
        <taxon>Parkerioideae</taxon>
        <taxon>Ceratopteris</taxon>
    </lineage>
</organism>
<gene>
    <name evidence="3" type="ORF">KP509_15G070800</name>
</gene>
<feature type="region of interest" description="Disordered" evidence="1">
    <location>
        <begin position="244"/>
        <end position="323"/>
    </location>
</feature>
<reference evidence="3" key="1">
    <citation type="submission" date="2021-08" db="EMBL/GenBank/DDBJ databases">
        <title>WGS assembly of Ceratopteris richardii.</title>
        <authorList>
            <person name="Marchant D.B."/>
            <person name="Chen G."/>
            <person name="Jenkins J."/>
            <person name="Shu S."/>
            <person name="Leebens-Mack J."/>
            <person name="Grimwood J."/>
            <person name="Schmutz J."/>
            <person name="Soltis P."/>
            <person name="Soltis D."/>
            <person name="Chen Z.-H."/>
        </authorList>
    </citation>
    <scope>NUCLEOTIDE SEQUENCE</scope>
    <source>
        <strain evidence="3">Whitten #5841</strain>
        <tissue evidence="3">Leaf</tissue>
    </source>
</reference>
<dbReference type="PANTHER" id="PTHR33492:SF11">
    <property type="entry name" value="OS04G0670900 PROTEIN"/>
    <property type="match status" value="1"/>
</dbReference>
<dbReference type="Pfam" id="PF13837">
    <property type="entry name" value="Myb_DNA-bind_4"/>
    <property type="match status" value="1"/>
</dbReference>
<dbReference type="InterPro" id="IPR001005">
    <property type="entry name" value="SANT/Myb"/>
</dbReference>
<dbReference type="AlphaFoldDB" id="A0A8T2T9I1"/>
<feature type="domain" description="Myb-like" evidence="2">
    <location>
        <begin position="41"/>
        <end position="111"/>
    </location>
</feature>
<dbReference type="PROSITE" id="PS50090">
    <property type="entry name" value="MYB_LIKE"/>
    <property type="match status" value="1"/>
</dbReference>
<accession>A0A8T2T9I1</accession>
<proteinExistence type="predicted"/>
<evidence type="ECO:0000313" key="4">
    <source>
        <dbReference type="Proteomes" id="UP000825935"/>
    </source>
</evidence>
<feature type="compositionally biased region" description="Low complexity" evidence="1">
    <location>
        <begin position="267"/>
        <end position="280"/>
    </location>
</feature>
<evidence type="ECO:0000313" key="3">
    <source>
        <dbReference type="EMBL" id="KAH7405448.1"/>
    </source>
</evidence>
<dbReference type="OrthoDB" id="1843873at2759"/>
<keyword evidence="4" id="KW-1185">Reference proteome</keyword>
<dbReference type="InterPro" id="IPR044822">
    <property type="entry name" value="Myb_DNA-bind_4"/>
</dbReference>
<dbReference type="Gene3D" id="1.10.10.60">
    <property type="entry name" value="Homeodomain-like"/>
    <property type="match status" value="1"/>
</dbReference>
<evidence type="ECO:0000259" key="2">
    <source>
        <dbReference type="PROSITE" id="PS50090"/>
    </source>
</evidence>
<dbReference type="Proteomes" id="UP000825935">
    <property type="component" value="Chromosome 15"/>
</dbReference>
<dbReference type="EMBL" id="CM035420">
    <property type="protein sequence ID" value="KAH7405448.1"/>
    <property type="molecule type" value="Genomic_DNA"/>
</dbReference>
<feature type="region of interest" description="Disordered" evidence="1">
    <location>
        <begin position="19"/>
        <end position="44"/>
    </location>
</feature>
<sequence>MAEASSVGALLGVEGGETATAAGSIGGGSGSVPPSGGDLQGREYRKGNWTLHETMVLIAAKKKDEERRLRGGDKEKSRPAELRWKWIENYCWHNNCYRNQNQCNDKWDNLLRDYKKVRDYEARVRAITAAGAVALPPPGPQPSPPPPLSYWQLEKHERKERGLPSNLLYQVYESLHEIVDKRYPPRLAAPVSAAAVSSSSANHIQPSMPQPSPLSMLPPPLLIQQDVFHPSPAPHAQLLLQHHQHQLPSPTTLSSKPGISATPDIPQQPSAPSSGAPQQQEFRLSSPVAADPATHLYPSETSDSEDSQLPPSPAKRRKVDAKGTAVATAAKRANELTQVLLDCEDRKDRRHRDLLSMEEKKLMLENTRTQISRDGIAGLIAAINNLAAAVVTLASDKSLDTGD</sequence>
<comment type="caution">
    <text evidence="3">The sequence shown here is derived from an EMBL/GenBank/DDBJ whole genome shotgun (WGS) entry which is preliminary data.</text>
</comment>